<protein>
    <submittedName>
        <fullName evidence="3">Dihydrodipicolinate synthase family protein</fullName>
    </submittedName>
</protein>
<dbReference type="CDD" id="cd00408">
    <property type="entry name" value="DHDPS-like"/>
    <property type="match status" value="1"/>
</dbReference>
<reference evidence="3" key="1">
    <citation type="journal article" date="2014" name="Int. J. Syst. Evol. Microbiol.">
        <title>Complete genome sequence of Corynebacterium casei LMG S-19264T (=DSM 44701T), isolated from a smear-ripened cheese.</title>
        <authorList>
            <consortium name="US DOE Joint Genome Institute (JGI-PGF)"/>
            <person name="Walter F."/>
            <person name="Albersmeier A."/>
            <person name="Kalinowski J."/>
            <person name="Ruckert C."/>
        </authorList>
    </citation>
    <scope>NUCLEOTIDE SEQUENCE</scope>
    <source>
        <strain evidence="3">JCM 4646</strain>
    </source>
</reference>
<comment type="similarity">
    <text evidence="2">Belongs to the DapA family.</text>
</comment>
<comment type="caution">
    <text evidence="3">The sequence shown here is derived from an EMBL/GenBank/DDBJ whole genome shotgun (WGS) entry which is preliminary data.</text>
</comment>
<gene>
    <name evidence="3" type="primary">dapA</name>
    <name evidence="3" type="ORF">GCM10018781_60640</name>
</gene>
<evidence type="ECO:0000313" key="4">
    <source>
        <dbReference type="Proteomes" id="UP000617734"/>
    </source>
</evidence>
<name>A0A919L1H0_9ACTN</name>
<accession>A0A919L1H0</accession>
<dbReference type="AlphaFoldDB" id="A0A919L1H0"/>
<dbReference type="SMART" id="SM01130">
    <property type="entry name" value="DHDPS"/>
    <property type="match status" value="1"/>
</dbReference>
<dbReference type="PANTHER" id="PTHR12128">
    <property type="entry name" value="DIHYDRODIPICOLINATE SYNTHASE"/>
    <property type="match status" value="1"/>
</dbReference>
<keyword evidence="1 2" id="KW-0456">Lyase</keyword>
<keyword evidence="4" id="KW-1185">Reference proteome</keyword>
<dbReference type="PANTHER" id="PTHR12128:SF51">
    <property type="entry name" value="BLL4205 PROTEIN"/>
    <property type="match status" value="1"/>
</dbReference>
<proteinExistence type="inferred from homology"/>
<dbReference type="Proteomes" id="UP000617734">
    <property type="component" value="Unassembled WGS sequence"/>
</dbReference>
<sequence>MSTADPDRPGAENLLRGVMPVLEVPFTADGDLDPEGFDRVVRHVLDTGVSAVMFPGFASEFHKLSDAERELLSRRLLDLTGARPDVAAVVSIPDHATRLAVRRATEAVDAGADAINLLPPHFLGPPATEVRRHVTAVLTAVAPVPVILQYAPAQTGSSFTADGLRRLAEEHPNLVAVKIETALPGRLAEDLANGTPALRAFVGYAGLQLADGLRRDIAGVQPGCSFTEVYQRIWQLWHDGARDDALRLHARLIPYLAYWMQEVELIIAVEKLISFRRGLIDSPYCRHPARGLDPQESAGVDRFLAEFDEILNPVRNGSTT</sequence>
<dbReference type="PIRSF" id="PIRSF001365">
    <property type="entry name" value="DHDPS"/>
    <property type="match status" value="1"/>
</dbReference>
<reference evidence="3" key="2">
    <citation type="submission" date="2020-09" db="EMBL/GenBank/DDBJ databases">
        <authorList>
            <person name="Sun Q."/>
            <person name="Ohkuma M."/>
        </authorList>
    </citation>
    <scope>NUCLEOTIDE SEQUENCE</scope>
    <source>
        <strain evidence="3">JCM 4646</strain>
    </source>
</reference>
<dbReference type="GO" id="GO:0008840">
    <property type="term" value="F:4-hydroxy-tetrahydrodipicolinate synthase activity"/>
    <property type="evidence" value="ECO:0007669"/>
    <property type="project" value="TreeGrafter"/>
</dbReference>
<dbReference type="Pfam" id="PF00701">
    <property type="entry name" value="DHDPS"/>
    <property type="match status" value="1"/>
</dbReference>
<dbReference type="SUPFAM" id="SSF51569">
    <property type="entry name" value="Aldolase"/>
    <property type="match status" value="1"/>
</dbReference>
<evidence type="ECO:0000313" key="3">
    <source>
        <dbReference type="EMBL" id="GHH80428.1"/>
    </source>
</evidence>
<dbReference type="RefSeq" id="WP_190214108.1">
    <property type="nucleotide sequence ID" value="NZ_BNBO01000047.1"/>
</dbReference>
<dbReference type="EMBL" id="BNBO01000047">
    <property type="protein sequence ID" value="GHH80428.1"/>
    <property type="molecule type" value="Genomic_DNA"/>
</dbReference>
<organism evidence="3 4">
    <name type="scientific">Kitasatospora indigofera</name>
    <dbReference type="NCBI Taxonomy" id="67307"/>
    <lineage>
        <taxon>Bacteria</taxon>
        <taxon>Bacillati</taxon>
        <taxon>Actinomycetota</taxon>
        <taxon>Actinomycetes</taxon>
        <taxon>Kitasatosporales</taxon>
        <taxon>Streptomycetaceae</taxon>
        <taxon>Kitasatospora</taxon>
    </lineage>
</organism>
<dbReference type="InterPro" id="IPR002220">
    <property type="entry name" value="DapA-like"/>
</dbReference>
<dbReference type="InterPro" id="IPR013785">
    <property type="entry name" value="Aldolase_TIM"/>
</dbReference>
<dbReference type="GeneID" id="95356390"/>
<dbReference type="Gene3D" id="3.20.20.70">
    <property type="entry name" value="Aldolase class I"/>
    <property type="match status" value="1"/>
</dbReference>
<evidence type="ECO:0000256" key="2">
    <source>
        <dbReference type="PIRNR" id="PIRNR001365"/>
    </source>
</evidence>
<evidence type="ECO:0000256" key="1">
    <source>
        <dbReference type="ARBA" id="ARBA00023239"/>
    </source>
</evidence>